<dbReference type="Proteomes" id="UP000807342">
    <property type="component" value="Unassembled WGS sequence"/>
</dbReference>
<keyword evidence="3" id="KW-1185">Reference proteome</keyword>
<name>A0A9P6C0N7_9AGAR</name>
<evidence type="ECO:0000313" key="2">
    <source>
        <dbReference type="EMBL" id="KAF9444563.1"/>
    </source>
</evidence>
<feature type="domain" description="F-box" evidence="1">
    <location>
        <begin position="28"/>
        <end position="84"/>
    </location>
</feature>
<dbReference type="InterPro" id="IPR001810">
    <property type="entry name" value="F-box_dom"/>
</dbReference>
<sequence length="530" mass="60848">MSSDTNFVDAFHSIQLQDHRDGQGFAIIHDLPTELLVRVFYFATEFRYSNLTLREATEVLLAICRVSQYWRAIAFSIPELWGRLINVSGSSDEELDNFLEWSKPSPIEIFVDGASESNPTDLQVQGMQKRFGRVLLELHRISYLVIRRFYLTADHYKRLQDPAPMLNLFSFEGNARDPLRLPAQLFNNEAPQLQSLRLVSSFINFENASFPSLTDLTVEDIRHSFSPSIHNLLTLLSHHPHLENLELPYAITSCSAAAWSPTVDLDCLRQFTLADDAMSCGRLLAVLTIPSDCRISLRSGLDTVEGIRLLQETFSHLMTTRLCDELQIILTGNCVSFSNNIHSDRELFVAHEPPYFFFKFQWQSGFEPFEGLRLPPTLLNFMPDLYLRDVKTLRITPSPINGRYPFDDDSLFSLFGDWLRRLDSVQHLIVEMSVMDAVFDLISDFDDSSSDDSETEVETRPIIFPLLKGVEVIETRGEELDWGAFISFAEWREDMRHGIKYIMVSRVEVDHLGWEDASIIAELDIDIRLM</sequence>
<protein>
    <recommendedName>
        <fullName evidence="1">F-box domain-containing protein</fullName>
    </recommendedName>
</protein>
<proteinExistence type="predicted"/>
<accession>A0A9P6C0N7</accession>
<evidence type="ECO:0000259" key="1">
    <source>
        <dbReference type="Pfam" id="PF12937"/>
    </source>
</evidence>
<dbReference type="Gene3D" id="1.20.1280.50">
    <property type="match status" value="1"/>
</dbReference>
<dbReference type="Pfam" id="PF12937">
    <property type="entry name" value="F-box-like"/>
    <property type="match status" value="1"/>
</dbReference>
<organism evidence="2 3">
    <name type="scientific">Macrolepiota fuliginosa MF-IS2</name>
    <dbReference type="NCBI Taxonomy" id="1400762"/>
    <lineage>
        <taxon>Eukaryota</taxon>
        <taxon>Fungi</taxon>
        <taxon>Dikarya</taxon>
        <taxon>Basidiomycota</taxon>
        <taxon>Agaricomycotina</taxon>
        <taxon>Agaricomycetes</taxon>
        <taxon>Agaricomycetidae</taxon>
        <taxon>Agaricales</taxon>
        <taxon>Agaricineae</taxon>
        <taxon>Agaricaceae</taxon>
        <taxon>Macrolepiota</taxon>
    </lineage>
</organism>
<reference evidence="2" key="1">
    <citation type="submission" date="2020-11" db="EMBL/GenBank/DDBJ databases">
        <authorList>
            <consortium name="DOE Joint Genome Institute"/>
            <person name="Ahrendt S."/>
            <person name="Riley R."/>
            <person name="Andreopoulos W."/>
            <person name="Labutti K."/>
            <person name="Pangilinan J."/>
            <person name="Ruiz-Duenas F.J."/>
            <person name="Barrasa J.M."/>
            <person name="Sanchez-Garcia M."/>
            <person name="Camarero S."/>
            <person name="Miyauchi S."/>
            <person name="Serrano A."/>
            <person name="Linde D."/>
            <person name="Babiker R."/>
            <person name="Drula E."/>
            <person name="Ayuso-Fernandez I."/>
            <person name="Pacheco R."/>
            <person name="Padilla G."/>
            <person name="Ferreira P."/>
            <person name="Barriuso J."/>
            <person name="Kellner H."/>
            <person name="Castanera R."/>
            <person name="Alfaro M."/>
            <person name="Ramirez L."/>
            <person name="Pisabarro A.G."/>
            <person name="Kuo A."/>
            <person name="Tritt A."/>
            <person name="Lipzen A."/>
            <person name="He G."/>
            <person name="Yan M."/>
            <person name="Ng V."/>
            <person name="Cullen D."/>
            <person name="Martin F."/>
            <person name="Rosso M.-N."/>
            <person name="Henrissat B."/>
            <person name="Hibbett D."/>
            <person name="Martinez A.T."/>
            <person name="Grigoriev I.V."/>
        </authorList>
    </citation>
    <scope>NUCLEOTIDE SEQUENCE</scope>
    <source>
        <strain evidence="2">MF-IS2</strain>
    </source>
</reference>
<comment type="caution">
    <text evidence="2">The sequence shown here is derived from an EMBL/GenBank/DDBJ whole genome shotgun (WGS) entry which is preliminary data.</text>
</comment>
<dbReference type="EMBL" id="MU151365">
    <property type="protein sequence ID" value="KAF9444563.1"/>
    <property type="molecule type" value="Genomic_DNA"/>
</dbReference>
<evidence type="ECO:0000313" key="3">
    <source>
        <dbReference type="Proteomes" id="UP000807342"/>
    </source>
</evidence>
<dbReference type="OrthoDB" id="3046437at2759"/>
<dbReference type="InterPro" id="IPR036047">
    <property type="entry name" value="F-box-like_dom_sf"/>
</dbReference>
<dbReference type="SUPFAM" id="SSF81383">
    <property type="entry name" value="F-box domain"/>
    <property type="match status" value="1"/>
</dbReference>
<dbReference type="AlphaFoldDB" id="A0A9P6C0N7"/>
<gene>
    <name evidence="2" type="ORF">P691DRAFT_778173</name>
</gene>